<dbReference type="GO" id="GO:0016018">
    <property type="term" value="F:cyclosporin A binding"/>
    <property type="evidence" value="ECO:0007669"/>
    <property type="project" value="TreeGrafter"/>
</dbReference>
<keyword evidence="3" id="KW-0697">Rotamase</keyword>
<feature type="compositionally biased region" description="Basic and acidic residues" evidence="5">
    <location>
        <begin position="726"/>
        <end position="741"/>
    </location>
</feature>
<dbReference type="EMBL" id="JARQWQ010000150">
    <property type="protein sequence ID" value="KAK2548289.1"/>
    <property type="molecule type" value="Genomic_DNA"/>
</dbReference>
<comment type="catalytic activity">
    <reaction evidence="1">
        <text>[protein]-peptidylproline (omega=180) = [protein]-peptidylproline (omega=0)</text>
        <dbReference type="Rhea" id="RHEA:16237"/>
        <dbReference type="Rhea" id="RHEA-COMP:10747"/>
        <dbReference type="Rhea" id="RHEA-COMP:10748"/>
        <dbReference type="ChEBI" id="CHEBI:83833"/>
        <dbReference type="ChEBI" id="CHEBI:83834"/>
        <dbReference type="EC" id="5.2.1.8"/>
    </reaction>
</comment>
<dbReference type="GO" id="GO:0003755">
    <property type="term" value="F:peptidyl-prolyl cis-trans isomerase activity"/>
    <property type="evidence" value="ECO:0007669"/>
    <property type="project" value="UniProtKB-KW"/>
</dbReference>
<dbReference type="AlphaFoldDB" id="A0AAD9PSR0"/>
<feature type="compositionally biased region" description="Basic and acidic residues" evidence="5">
    <location>
        <begin position="455"/>
        <end position="468"/>
    </location>
</feature>
<dbReference type="Proteomes" id="UP001249851">
    <property type="component" value="Unassembled WGS sequence"/>
</dbReference>
<feature type="compositionally biased region" description="Basic residues" evidence="5">
    <location>
        <begin position="443"/>
        <end position="454"/>
    </location>
</feature>
<feature type="compositionally biased region" description="Basic and acidic residues" evidence="5">
    <location>
        <begin position="301"/>
        <end position="314"/>
    </location>
</feature>
<dbReference type="InterPro" id="IPR002130">
    <property type="entry name" value="Cyclophilin-type_PPIase_dom"/>
</dbReference>
<feature type="compositionally biased region" description="Basic residues" evidence="5">
    <location>
        <begin position="798"/>
        <end position="819"/>
    </location>
</feature>
<dbReference type="PANTHER" id="PTHR11071">
    <property type="entry name" value="PEPTIDYL-PROLYL CIS-TRANS ISOMERASE"/>
    <property type="match status" value="1"/>
</dbReference>
<feature type="domain" description="PPIase cyclophilin-type" evidence="6">
    <location>
        <begin position="14"/>
        <end position="218"/>
    </location>
</feature>
<keyword evidence="4 7" id="KW-0413">Isomerase</keyword>
<accession>A0AAD9PSR0</accession>
<evidence type="ECO:0000256" key="3">
    <source>
        <dbReference type="ARBA" id="ARBA00023110"/>
    </source>
</evidence>
<dbReference type="PRINTS" id="PR00153">
    <property type="entry name" value="CSAPPISMRASE"/>
</dbReference>
<dbReference type="PANTHER" id="PTHR11071:SF565">
    <property type="entry name" value="MOCA-CYP, ISOFORM A"/>
    <property type="match status" value="1"/>
</dbReference>
<feature type="compositionally biased region" description="Basic residues" evidence="5">
    <location>
        <begin position="488"/>
        <end position="509"/>
    </location>
</feature>
<evidence type="ECO:0000256" key="2">
    <source>
        <dbReference type="ARBA" id="ARBA00013194"/>
    </source>
</evidence>
<evidence type="ECO:0000313" key="8">
    <source>
        <dbReference type="Proteomes" id="UP001249851"/>
    </source>
</evidence>
<reference evidence="7" key="1">
    <citation type="journal article" date="2023" name="G3 (Bethesda)">
        <title>Whole genome assembly and annotation of the endangered Caribbean coral Acropora cervicornis.</title>
        <authorList>
            <person name="Selwyn J.D."/>
            <person name="Vollmer S.V."/>
        </authorList>
    </citation>
    <scope>NUCLEOTIDE SEQUENCE</scope>
    <source>
        <strain evidence="7">K2</strain>
    </source>
</reference>
<dbReference type="Pfam" id="PF00160">
    <property type="entry name" value="Pro_isomerase"/>
    <property type="match status" value="1"/>
</dbReference>
<feature type="region of interest" description="Disordered" evidence="5">
    <location>
        <begin position="160"/>
        <end position="183"/>
    </location>
</feature>
<organism evidence="7 8">
    <name type="scientific">Acropora cervicornis</name>
    <name type="common">Staghorn coral</name>
    <dbReference type="NCBI Taxonomy" id="6130"/>
    <lineage>
        <taxon>Eukaryota</taxon>
        <taxon>Metazoa</taxon>
        <taxon>Cnidaria</taxon>
        <taxon>Anthozoa</taxon>
        <taxon>Hexacorallia</taxon>
        <taxon>Scleractinia</taxon>
        <taxon>Astrocoeniina</taxon>
        <taxon>Acroporidae</taxon>
        <taxon>Acropora</taxon>
    </lineage>
</organism>
<feature type="compositionally biased region" description="Basic and acidic residues" evidence="5">
    <location>
        <begin position="786"/>
        <end position="797"/>
    </location>
</feature>
<feature type="compositionally biased region" description="Basic residues" evidence="5">
    <location>
        <begin position="224"/>
        <end position="240"/>
    </location>
</feature>
<feature type="compositionally biased region" description="Basic residues" evidence="5">
    <location>
        <begin position="399"/>
        <end position="423"/>
    </location>
</feature>
<dbReference type="PROSITE" id="PS50072">
    <property type="entry name" value="CSA_PPIASE_2"/>
    <property type="match status" value="1"/>
</dbReference>
<comment type="caution">
    <text evidence="7">The sequence shown here is derived from an EMBL/GenBank/DDBJ whole genome shotgun (WGS) entry which is preliminary data.</text>
</comment>
<dbReference type="GO" id="GO:0005739">
    <property type="term" value="C:mitochondrion"/>
    <property type="evidence" value="ECO:0007669"/>
    <property type="project" value="TreeGrafter"/>
</dbReference>
<feature type="compositionally biased region" description="Basic and acidic residues" evidence="5">
    <location>
        <begin position="346"/>
        <end position="361"/>
    </location>
</feature>
<feature type="compositionally biased region" description="Low complexity" evidence="5">
    <location>
        <begin position="316"/>
        <end position="325"/>
    </location>
</feature>
<evidence type="ECO:0000256" key="1">
    <source>
        <dbReference type="ARBA" id="ARBA00000971"/>
    </source>
</evidence>
<dbReference type="GO" id="GO:0006457">
    <property type="term" value="P:protein folding"/>
    <property type="evidence" value="ECO:0007669"/>
    <property type="project" value="InterPro"/>
</dbReference>
<evidence type="ECO:0000259" key="6">
    <source>
        <dbReference type="PROSITE" id="PS50072"/>
    </source>
</evidence>
<feature type="compositionally biased region" description="Low complexity" evidence="5">
    <location>
        <begin position="475"/>
        <end position="487"/>
    </location>
</feature>
<reference evidence="7" key="2">
    <citation type="journal article" date="2023" name="Science">
        <title>Genomic signatures of disease resistance in endangered staghorn corals.</title>
        <authorList>
            <person name="Vollmer S.V."/>
            <person name="Selwyn J.D."/>
            <person name="Despard B.A."/>
            <person name="Roesel C.L."/>
        </authorList>
    </citation>
    <scope>NUCLEOTIDE SEQUENCE</scope>
    <source>
        <strain evidence="7">K2</strain>
    </source>
</reference>
<dbReference type="FunFam" id="2.40.100.10:FF:000025">
    <property type="entry name" value="Peptidyl-prolyl cis-trans isomerase CYP19-2"/>
    <property type="match status" value="1"/>
</dbReference>
<proteinExistence type="predicted"/>
<dbReference type="InterPro" id="IPR029000">
    <property type="entry name" value="Cyclophilin-like_dom_sf"/>
</dbReference>
<feature type="compositionally biased region" description="Basic residues" evidence="5">
    <location>
        <begin position="270"/>
        <end position="300"/>
    </location>
</feature>
<gene>
    <name evidence="7" type="ORF">P5673_031521</name>
</gene>
<feature type="compositionally biased region" description="Low complexity" evidence="5">
    <location>
        <begin position="430"/>
        <end position="442"/>
    </location>
</feature>
<keyword evidence="8" id="KW-1185">Reference proteome</keyword>
<feature type="compositionally biased region" description="Low complexity" evidence="5">
    <location>
        <begin position="245"/>
        <end position="254"/>
    </location>
</feature>
<feature type="compositionally biased region" description="Acidic residues" evidence="5">
    <location>
        <begin position="255"/>
        <end position="265"/>
    </location>
</feature>
<feature type="compositionally biased region" description="Basic residues" evidence="5">
    <location>
        <begin position="545"/>
        <end position="564"/>
    </location>
</feature>
<feature type="region of interest" description="Disordered" evidence="5">
    <location>
        <begin position="224"/>
        <end position="825"/>
    </location>
</feature>
<dbReference type="InterPro" id="IPR020892">
    <property type="entry name" value="Cyclophilin-type_PPIase_CS"/>
</dbReference>
<evidence type="ECO:0000256" key="5">
    <source>
        <dbReference type="SAM" id="MobiDB-lite"/>
    </source>
</evidence>
<dbReference type="PROSITE" id="PS00170">
    <property type="entry name" value="CSA_PPIASE_1"/>
    <property type="match status" value="1"/>
</dbReference>
<feature type="compositionally biased region" description="Basic residues" evidence="5">
    <location>
        <begin position="517"/>
        <end position="537"/>
    </location>
</feature>
<evidence type="ECO:0000313" key="7">
    <source>
        <dbReference type="EMBL" id="KAK2548289.1"/>
    </source>
</evidence>
<evidence type="ECO:0000256" key="4">
    <source>
        <dbReference type="ARBA" id="ARBA00023235"/>
    </source>
</evidence>
<name>A0AAD9PSR0_ACRCE</name>
<dbReference type="EC" id="5.2.1.8" evidence="2"/>
<feature type="compositionally biased region" description="Basic and acidic residues" evidence="5">
    <location>
        <begin position="581"/>
        <end position="618"/>
    </location>
</feature>
<sequence length="825" mass="93788">MAVPKAKGYRPRCFFDVEISNSPAGRIIFELFADICPTTCENFRALCTGEKGLSKVSGKALHYKGAPFHRVIKDFMIQGGDFTKGNGTGGESIYGGTFNDEGFDIDHEQPMLLSMANRGPNTNGSQFFIAAYVMGVDNCNNYDEREKEMSAVEKTRSVVKTASSHARQKLTINGRDKANSQRPTRVTIIKEVVTQIENQVIDEKSRPINDVKVSNCGELIPKVKAKGAGKKAEKKKAKRKHDSDSSSSDDSSSSSDEESESDSSSDEATKRKRSKKKKKMKKQNKIAKRKEKKKAKKKAKKAETDNGDGDKEEMSTEAFTTVTAEEVPDVPNNSFLFRRSRTPSPVREKRLQEEKNSEKKSKSPPGYKAKADDKPRRYRTPPPSYFSSETRSVTDRHTPPRRANRRSRSPRRRSRSPRARSKPPRRETKSPSSPSKLPASSRRQPRAPRRYSRSPRRDLNSPRKESKSPQRQSKSPRIQSKSPQRQSKSPRRKSKSPQRQSKSPRKQSRSPRTQSKLLRRQSRSPRRQSKSLRRQSRSPRTLSRSPRRQSRSPRRHSKSSRSRSKSKEASGQHSEPPPINNDKKSGQESDSEIRGTRCERDEKSLIVEEKEREKKDDGVVLYSDSEDDEGDSKRERSKFSSQNSEAHRTRRETRRGERSIRSSSSSDSEEIRSAAHKQAGKRQVDVQDNGARNSTSPVTGETETKPHRKLEGHRGTESQSASRANRGNETKDYSSQREGHRSRLSSNFDNDDSSSDNSGYKARRTRDSTQGIPPGKRDPRRRSRSKSSESDRSSSRERNRKSSRYHGHHDSRHSRRYARRTSLSR</sequence>
<dbReference type="Gene3D" id="2.40.100.10">
    <property type="entry name" value="Cyclophilin-like"/>
    <property type="match status" value="1"/>
</dbReference>
<feature type="compositionally biased region" description="Polar residues" evidence="5">
    <location>
        <begin position="690"/>
        <end position="701"/>
    </location>
</feature>
<dbReference type="SUPFAM" id="SSF50891">
    <property type="entry name" value="Cyclophilin-like"/>
    <property type="match status" value="1"/>
</dbReference>
<protein>
    <recommendedName>
        <fullName evidence="2">peptidylprolyl isomerase</fullName>
        <ecNumber evidence="2">5.2.1.8</ecNumber>
    </recommendedName>
</protein>